<accession>A0A8J8GF11</accession>
<name>A0A8J8GF11_9BACI</name>
<sequence length="108" mass="12280">MEKIIVHECVHCGKKFVQSKWLCPKCHHTEFEQKKISGRGKVYSFTTIHVAAKEQAHLTPYTVALVDLQDGVRITGRIKEKVNINDEVNCVANEGQLYVFQKIAPTEV</sequence>
<reference evidence="2" key="1">
    <citation type="submission" date="2020-06" db="EMBL/GenBank/DDBJ databases">
        <title>A novel thermopfilic bacterium from Erzurum, Turkey.</title>
        <authorList>
            <person name="Adiguzel A."/>
            <person name="Ay H."/>
            <person name="Baltaci M.O."/>
        </authorList>
    </citation>
    <scope>NUCLEOTIDE SEQUENCE</scope>
    <source>
        <strain evidence="2">P2</strain>
    </source>
</reference>
<protein>
    <submittedName>
        <fullName evidence="2">OB-fold domain-containing protein</fullName>
    </submittedName>
</protein>
<evidence type="ECO:0000313" key="2">
    <source>
        <dbReference type="EMBL" id="NSL52695.1"/>
    </source>
</evidence>
<dbReference type="InterPro" id="IPR012340">
    <property type="entry name" value="NA-bd_OB-fold"/>
</dbReference>
<dbReference type="AlphaFoldDB" id="A0A8J8GF11"/>
<dbReference type="PANTHER" id="PTHR34075:SF5">
    <property type="entry name" value="BLR3430 PROTEIN"/>
    <property type="match status" value="1"/>
</dbReference>
<evidence type="ECO:0000313" key="3">
    <source>
        <dbReference type="Proteomes" id="UP000625804"/>
    </source>
</evidence>
<dbReference type="RefSeq" id="WP_173731901.1">
    <property type="nucleotide sequence ID" value="NZ_JABTTE010000020.1"/>
</dbReference>
<evidence type="ECO:0000259" key="1">
    <source>
        <dbReference type="Pfam" id="PF01796"/>
    </source>
</evidence>
<dbReference type="InterPro" id="IPR052513">
    <property type="entry name" value="Thioester_dehydratase-like"/>
</dbReference>
<dbReference type="InterPro" id="IPR002878">
    <property type="entry name" value="ChsH2_C"/>
</dbReference>
<dbReference type="PANTHER" id="PTHR34075">
    <property type="entry name" value="BLR3430 PROTEIN"/>
    <property type="match status" value="1"/>
</dbReference>
<proteinExistence type="predicted"/>
<organism evidence="2 3">
    <name type="scientific">Calidifontibacillus erzurumensis</name>
    <dbReference type="NCBI Taxonomy" id="2741433"/>
    <lineage>
        <taxon>Bacteria</taxon>
        <taxon>Bacillati</taxon>
        <taxon>Bacillota</taxon>
        <taxon>Bacilli</taxon>
        <taxon>Bacillales</taxon>
        <taxon>Bacillaceae</taxon>
        <taxon>Calidifontibacillus/Schinkia group</taxon>
        <taxon>Calidifontibacillus</taxon>
    </lineage>
</organism>
<feature type="domain" description="ChsH2 C-terminal OB-fold" evidence="1">
    <location>
        <begin position="35"/>
        <end position="88"/>
    </location>
</feature>
<comment type="caution">
    <text evidence="2">The sequence shown here is derived from an EMBL/GenBank/DDBJ whole genome shotgun (WGS) entry which is preliminary data.</text>
</comment>
<dbReference type="Pfam" id="PF01796">
    <property type="entry name" value="OB_ChsH2_C"/>
    <property type="match status" value="1"/>
</dbReference>
<dbReference type="EMBL" id="JABTTE010000020">
    <property type="protein sequence ID" value="NSL52695.1"/>
    <property type="molecule type" value="Genomic_DNA"/>
</dbReference>
<dbReference type="SUPFAM" id="SSF50249">
    <property type="entry name" value="Nucleic acid-binding proteins"/>
    <property type="match status" value="1"/>
</dbReference>
<gene>
    <name evidence="2" type="ORF">HR057_13115</name>
</gene>
<keyword evidence="3" id="KW-1185">Reference proteome</keyword>
<dbReference type="Proteomes" id="UP000625804">
    <property type="component" value="Unassembled WGS sequence"/>
</dbReference>